<dbReference type="InterPro" id="IPR007405">
    <property type="entry name" value="Phage_KVP40_Orf299"/>
</dbReference>
<gene>
    <name evidence="1" type="ORF">CSTERTH_12190</name>
</gene>
<evidence type="ECO:0000313" key="1">
    <source>
        <dbReference type="EMBL" id="ANX00073.1"/>
    </source>
</evidence>
<dbReference type="EMBL" id="CP014672">
    <property type="protein sequence ID" value="ANX00073.1"/>
    <property type="molecule type" value="Genomic_DNA"/>
</dbReference>
<reference evidence="1 2" key="1">
    <citation type="submission" date="2016-02" db="EMBL/GenBank/DDBJ databases">
        <title>Comparison of Clostridium stercorarium subspecies using comparative genomics and transcriptomics.</title>
        <authorList>
            <person name="Schellenberg J."/>
            <person name="Thallinger G."/>
            <person name="Levin D.B."/>
            <person name="Zhang X."/>
            <person name="Alvare G."/>
            <person name="Fristensky B."/>
            <person name="Sparling R."/>
        </authorList>
    </citation>
    <scope>NUCLEOTIDE SEQUENCE [LARGE SCALE GENOMIC DNA]</scope>
    <source>
        <strain evidence="1 2">DSM 2910</strain>
    </source>
</reference>
<dbReference type="AlphaFoldDB" id="A0A1B1YH40"/>
<proteinExistence type="predicted"/>
<dbReference type="Proteomes" id="UP000092971">
    <property type="component" value="Chromosome"/>
</dbReference>
<protein>
    <submittedName>
        <fullName evidence="1">Uncharacterized protein</fullName>
    </submittedName>
</protein>
<sequence length="176" mass="20408">MKFFNSTQKNMDIETVAKMIRNFIAQNPNQRYRLAVGTDSQVRGNYTCFATGIHIHRIGQGAWCCVAKKVENRRYTNLREKISRETVITYEILSILHDLLFDTLCEFTENYKNFDCKMEAHIDIGTKGETRKLIREMIGYFEGMGVDTKIKPDAFVASSYANRCSKNFKVEHREAV</sequence>
<dbReference type="Pfam" id="PF04308">
    <property type="entry name" value="RNaseH_like"/>
    <property type="match status" value="1"/>
</dbReference>
<name>A0A1B1YH40_THEST</name>
<evidence type="ECO:0000313" key="2">
    <source>
        <dbReference type="Proteomes" id="UP000092971"/>
    </source>
</evidence>
<dbReference type="OrthoDB" id="37369at2"/>
<dbReference type="PANTHER" id="PTHR39961:SF1">
    <property type="entry name" value="DUF458 DOMAIN-CONTAINING PROTEIN"/>
    <property type="match status" value="1"/>
</dbReference>
<dbReference type="RefSeq" id="WP_015360180.1">
    <property type="nucleotide sequence ID" value="NZ_CP014672.1"/>
</dbReference>
<organism evidence="1 2">
    <name type="scientific">Thermoclostridium stercorarium subsp. thermolacticum DSM 2910</name>
    <dbReference type="NCBI Taxonomy" id="1121336"/>
    <lineage>
        <taxon>Bacteria</taxon>
        <taxon>Bacillati</taxon>
        <taxon>Bacillota</taxon>
        <taxon>Clostridia</taxon>
        <taxon>Eubacteriales</taxon>
        <taxon>Oscillospiraceae</taxon>
        <taxon>Thermoclostridium</taxon>
    </lineage>
</organism>
<dbReference type="PANTHER" id="PTHR39961">
    <property type="entry name" value="HYPOTHETICAL CYTOSOLIC PROTEIN"/>
    <property type="match status" value="1"/>
</dbReference>
<accession>A0A1B1YH40</accession>